<dbReference type="EMBL" id="JWZX01001321">
    <property type="protein sequence ID" value="KOO34122.1"/>
    <property type="molecule type" value="Genomic_DNA"/>
</dbReference>
<keyword evidence="2" id="KW-1185">Reference proteome</keyword>
<organism evidence="1 2">
    <name type="scientific">Chrysochromulina tobinii</name>
    <dbReference type="NCBI Taxonomy" id="1460289"/>
    <lineage>
        <taxon>Eukaryota</taxon>
        <taxon>Haptista</taxon>
        <taxon>Haptophyta</taxon>
        <taxon>Prymnesiophyceae</taxon>
        <taxon>Prymnesiales</taxon>
        <taxon>Chrysochromulinaceae</taxon>
        <taxon>Chrysochromulina</taxon>
    </lineage>
</organism>
<evidence type="ECO:0000313" key="2">
    <source>
        <dbReference type="Proteomes" id="UP000037460"/>
    </source>
</evidence>
<evidence type="ECO:0000313" key="1">
    <source>
        <dbReference type="EMBL" id="KOO34122.1"/>
    </source>
</evidence>
<sequence>MAKRVRLGPLPPAADAQLWVALKDAALNDLINTKTELANTQAIMQRQKSIILQQISTIDAFKNMMKSGQGAKALMSLVELVQTVTPDVFASIARVVAMRLGT</sequence>
<accession>A0A0M0K6A1</accession>
<name>A0A0M0K6A1_9EUKA</name>
<proteinExistence type="predicted"/>
<reference evidence="2" key="1">
    <citation type="journal article" date="2015" name="PLoS Genet.">
        <title>Genome Sequence and Transcriptome Analyses of Chrysochromulina tobin: Metabolic Tools for Enhanced Algal Fitness in the Prominent Order Prymnesiales (Haptophyceae).</title>
        <authorList>
            <person name="Hovde B.T."/>
            <person name="Deodato C.R."/>
            <person name="Hunsperger H.M."/>
            <person name="Ryken S.A."/>
            <person name="Yost W."/>
            <person name="Jha R.K."/>
            <person name="Patterson J."/>
            <person name="Monnat R.J. Jr."/>
            <person name="Barlow S.B."/>
            <person name="Starkenburg S.R."/>
            <person name="Cattolico R.A."/>
        </authorList>
    </citation>
    <scope>NUCLEOTIDE SEQUENCE</scope>
    <source>
        <strain evidence="2">CCMP291</strain>
    </source>
</reference>
<dbReference type="AlphaFoldDB" id="A0A0M0K6A1"/>
<gene>
    <name evidence="1" type="ORF">Ctob_014678</name>
</gene>
<comment type="caution">
    <text evidence="1">The sequence shown here is derived from an EMBL/GenBank/DDBJ whole genome shotgun (WGS) entry which is preliminary data.</text>
</comment>
<dbReference type="Proteomes" id="UP000037460">
    <property type="component" value="Unassembled WGS sequence"/>
</dbReference>
<protein>
    <submittedName>
        <fullName evidence="1">Uncharacterized protein</fullName>
    </submittedName>
</protein>